<reference evidence="3" key="1">
    <citation type="submission" date="2015-09" db="EMBL/GenBank/DDBJ databases">
        <authorList>
            <person name="Rodrigo-Torres Lidia"/>
            <person name="Arahal R.David."/>
        </authorList>
    </citation>
    <scope>NUCLEOTIDE SEQUENCE [LARGE SCALE GENOMIC DNA]</scope>
    <source>
        <strain evidence="3">CECT 7735</strain>
    </source>
</reference>
<evidence type="ECO:0000313" key="3">
    <source>
        <dbReference type="Proteomes" id="UP000051870"/>
    </source>
</evidence>
<feature type="domain" description="DUF374" evidence="1">
    <location>
        <begin position="74"/>
        <end position="136"/>
    </location>
</feature>
<organism evidence="2 3">
    <name type="scientific">Shimia thalassica</name>
    <dbReference type="NCBI Taxonomy" id="1715693"/>
    <lineage>
        <taxon>Bacteria</taxon>
        <taxon>Pseudomonadati</taxon>
        <taxon>Pseudomonadota</taxon>
        <taxon>Alphaproteobacteria</taxon>
        <taxon>Rhodobacterales</taxon>
        <taxon>Roseobacteraceae</taxon>
    </lineage>
</organism>
<keyword evidence="3" id="KW-1185">Reference proteome</keyword>
<dbReference type="Pfam" id="PF04028">
    <property type="entry name" value="DUF374"/>
    <property type="match status" value="1"/>
</dbReference>
<evidence type="ECO:0000313" key="2">
    <source>
        <dbReference type="EMBL" id="CUJ84147.1"/>
    </source>
</evidence>
<dbReference type="STRING" id="1715693.PH7735_00343"/>
<gene>
    <name evidence="2" type="ORF">PH7735_00343</name>
</gene>
<dbReference type="Proteomes" id="UP000051870">
    <property type="component" value="Unassembled WGS sequence"/>
</dbReference>
<name>A0A0P1I196_9RHOB</name>
<dbReference type="AlphaFoldDB" id="A0A0P1I196"/>
<sequence length="227" mass="25632">MSLRKKIADSQLVQSFATTLFELYVRFCHVTSRWERVGFEPMEEAVQTGEAVIVAIWHQRLMMSPYIFDTSLAPICSLTSDARAGRLAGDLQRRFGFDSISMNSRTRHVVASREILKRIRNGVSIGIASDGPRGPARVCSTVPIVWARSSGKRVFTVSFSQKRVIALPTWDDMWLPTPFSKGVFLCKEWEQDVPRKADDETYETLRLDLEQALEEITAASDKQSGRG</sequence>
<proteinExistence type="predicted"/>
<protein>
    <recommendedName>
        <fullName evidence="1">DUF374 domain-containing protein</fullName>
    </recommendedName>
</protein>
<dbReference type="InterPro" id="IPR007172">
    <property type="entry name" value="DUF374"/>
</dbReference>
<dbReference type="EMBL" id="CYTW01000001">
    <property type="protein sequence ID" value="CUJ84147.1"/>
    <property type="molecule type" value="Genomic_DNA"/>
</dbReference>
<accession>A0A0P1I196</accession>
<evidence type="ECO:0000259" key="1">
    <source>
        <dbReference type="Pfam" id="PF04028"/>
    </source>
</evidence>